<feature type="transmembrane region" description="Helical" evidence="7">
    <location>
        <begin position="62"/>
        <end position="83"/>
    </location>
</feature>
<dbReference type="PANTHER" id="PTHR30443:SF0">
    <property type="entry name" value="PHOSPHOETHANOLAMINE TRANSFERASE EPTA"/>
    <property type="match status" value="1"/>
</dbReference>
<dbReference type="PANTHER" id="PTHR30443">
    <property type="entry name" value="INNER MEMBRANE PROTEIN"/>
    <property type="match status" value="1"/>
</dbReference>
<comment type="caution">
    <text evidence="9">The sequence shown here is derived from an EMBL/GenBank/DDBJ whole genome shotgun (WGS) entry which is preliminary data.</text>
</comment>
<evidence type="ECO:0000256" key="1">
    <source>
        <dbReference type="ARBA" id="ARBA00004651"/>
    </source>
</evidence>
<reference evidence="9 10" key="1">
    <citation type="submission" date="2013-06" db="EMBL/GenBank/DDBJ databases">
        <title>The Genome Sequence of Acinetobacter rudis CIP 110305.</title>
        <authorList>
            <consortium name="The Broad Institute Genome Sequencing Platform"/>
            <consortium name="The Broad Institute Genome Sequencing Center for Infectious Disease"/>
            <person name="Cerqueira G."/>
            <person name="Feldgarden M."/>
            <person name="Courvalin P."/>
            <person name="Perichon B."/>
            <person name="Grillot-Courvalin C."/>
            <person name="Clermont D."/>
            <person name="Rocha E."/>
            <person name="Yoon E.-J."/>
            <person name="Nemec A."/>
            <person name="Young S.K."/>
            <person name="Zeng Q."/>
            <person name="Gargeya S."/>
            <person name="Fitzgerald M."/>
            <person name="Abouelleil A."/>
            <person name="Alvarado L."/>
            <person name="Berlin A.M."/>
            <person name="Chapman S.B."/>
            <person name="Dewar J."/>
            <person name="Goldberg J."/>
            <person name="Griggs A."/>
            <person name="Gujja S."/>
            <person name="Hansen M."/>
            <person name="Howarth C."/>
            <person name="Imamovic A."/>
            <person name="Larimer J."/>
            <person name="McCowan C."/>
            <person name="Murphy C."/>
            <person name="Pearson M."/>
            <person name="Priest M."/>
            <person name="Roberts A."/>
            <person name="Saif S."/>
            <person name="Shea T."/>
            <person name="Sykes S."/>
            <person name="Wortman J."/>
            <person name="Nusbaum C."/>
            <person name="Birren B."/>
        </authorList>
    </citation>
    <scope>NUCLEOTIDE SEQUENCE [LARGE SCALE GENOMIC DNA]</scope>
    <source>
        <strain evidence="9 10">CIP 110305</strain>
    </source>
</reference>
<evidence type="ECO:0000259" key="8">
    <source>
        <dbReference type="Pfam" id="PF00884"/>
    </source>
</evidence>
<dbReference type="InterPro" id="IPR017850">
    <property type="entry name" value="Alkaline_phosphatase_core_sf"/>
</dbReference>
<keyword evidence="2" id="KW-1003">Cell membrane</keyword>
<dbReference type="RefSeq" id="WP_016655092.1">
    <property type="nucleotide sequence ID" value="NZ_KE340351.1"/>
</dbReference>
<dbReference type="InterPro" id="IPR058130">
    <property type="entry name" value="PEA_transf_C"/>
</dbReference>
<dbReference type="CDD" id="cd16017">
    <property type="entry name" value="LptA"/>
    <property type="match status" value="1"/>
</dbReference>
<evidence type="ECO:0000256" key="4">
    <source>
        <dbReference type="ARBA" id="ARBA00022692"/>
    </source>
</evidence>
<evidence type="ECO:0000256" key="5">
    <source>
        <dbReference type="ARBA" id="ARBA00022989"/>
    </source>
</evidence>
<dbReference type="GO" id="GO:0009244">
    <property type="term" value="P:lipopolysaccharide core region biosynthetic process"/>
    <property type="evidence" value="ECO:0007669"/>
    <property type="project" value="TreeGrafter"/>
</dbReference>
<dbReference type="EMBL" id="ATGI01000006">
    <property type="protein sequence ID" value="EPF79773.1"/>
    <property type="molecule type" value="Genomic_DNA"/>
</dbReference>
<dbReference type="InterPro" id="IPR000917">
    <property type="entry name" value="Sulfatase_N"/>
</dbReference>
<feature type="transmembrane region" description="Helical" evidence="7">
    <location>
        <begin position="144"/>
        <end position="162"/>
    </location>
</feature>
<keyword evidence="10" id="KW-1185">Reference proteome</keyword>
<feature type="transmembrane region" description="Helical" evidence="7">
    <location>
        <begin position="7"/>
        <end position="26"/>
    </location>
</feature>
<dbReference type="Gene3D" id="3.40.720.10">
    <property type="entry name" value="Alkaline Phosphatase, subunit A"/>
    <property type="match status" value="1"/>
</dbReference>
<evidence type="ECO:0000313" key="10">
    <source>
        <dbReference type="Proteomes" id="UP000014568"/>
    </source>
</evidence>
<feature type="domain" description="Sulfatase N-terminal" evidence="8">
    <location>
        <begin position="214"/>
        <end position="460"/>
    </location>
</feature>
<evidence type="ECO:0000256" key="6">
    <source>
        <dbReference type="ARBA" id="ARBA00023136"/>
    </source>
</evidence>
<name>S3NN77_9GAMM</name>
<proteinExistence type="predicted"/>
<keyword evidence="3" id="KW-0808">Transferase</keyword>
<dbReference type="Proteomes" id="UP000014568">
    <property type="component" value="Unassembled WGS sequence"/>
</dbReference>
<dbReference type="OrthoDB" id="9786870at2"/>
<keyword evidence="4 7" id="KW-0812">Transmembrane</keyword>
<dbReference type="HOGENOM" id="CLU_036697_0_0_6"/>
<gene>
    <name evidence="9" type="ORF">F945_00661</name>
</gene>
<dbReference type="eggNOG" id="COG2194">
    <property type="taxonomic scope" value="Bacteria"/>
</dbReference>
<evidence type="ECO:0000256" key="7">
    <source>
        <dbReference type="SAM" id="Phobius"/>
    </source>
</evidence>
<protein>
    <recommendedName>
        <fullName evidence="8">Sulfatase N-terminal domain-containing protein</fullName>
    </recommendedName>
</protein>
<feature type="transmembrane region" description="Helical" evidence="7">
    <location>
        <begin position="38"/>
        <end position="55"/>
    </location>
</feature>
<dbReference type="GO" id="GO:0005886">
    <property type="term" value="C:plasma membrane"/>
    <property type="evidence" value="ECO:0007669"/>
    <property type="project" value="UniProtKB-SubCell"/>
</dbReference>
<organism evidence="9 10">
    <name type="scientific">Acinetobacter rudis CIP 110305</name>
    <dbReference type="NCBI Taxonomy" id="421052"/>
    <lineage>
        <taxon>Bacteria</taxon>
        <taxon>Pseudomonadati</taxon>
        <taxon>Pseudomonadota</taxon>
        <taxon>Gammaproteobacteria</taxon>
        <taxon>Moraxellales</taxon>
        <taxon>Moraxellaceae</taxon>
        <taxon>Acinetobacter</taxon>
    </lineage>
</organism>
<evidence type="ECO:0000313" key="9">
    <source>
        <dbReference type="EMBL" id="EPF79773.1"/>
    </source>
</evidence>
<dbReference type="PATRIC" id="fig|421052.3.peg.651"/>
<evidence type="ECO:0000256" key="3">
    <source>
        <dbReference type="ARBA" id="ARBA00022679"/>
    </source>
</evidence>
<dbReference type="InterPro" id="IPR040423">
    <property type="entry name" value="PEA_transferase"/>
</dbReference>
<dbReference type="Pfam" id="PF00884">
    <property type="entry name" value="Sulfatase"/>
    <property type="match status" value="1"/>
</dbReference>
<sequence length="535" mass="61177">MKNSIAVKVLHIFITVLLMAIGEYIFSTNDSLKLSFSNYVSTYLLVFIVLFVAFCSRYKTIAVILSSLIVLGTGVNVVFNQYFGRYLMPYDIAMFFTEIEDTTKGLLSGIQIFIKPLLWYLVLYFYTLYIIFKVPAQSNTKLGILNTVLSILFTIAFFIPVINHKKFEVSLHYSVVRNSIGVYTHYLGDLFKNNKTQAKDYPAYSVSKNDSAVNIIFIMGESANFEHMSLYGYERDTTPYLKSLAEQHAQQFKYFSGVSRGFSTRIGVPLTLNVIQEPDNTKQLLSLKTNLFHLAKQNKYSTYYLSNQKSGVLASLVNATDIDEFHDVNSKIIPQDTLTDLRLIKFLENMSKQNDFSKPFFVVLHQRNNHFAYADNYPESYDIYKTGKSEKEKLVDTYDNSMRFQDDFIKSLIQTTEKITNKPTLIVYTSDHSELFGFDGLWGHGAPILQTAGVPIFMYALNGAEKLFQSPVLANECVLGNYQLGKFVASSIGWDIHNPNEVKDYFVNITLPYDDANGYKKFDHDLTNKTFCKKQ</sequence>
<comment type="subcellular location">
    <subcellularLocation>
        <location evidence="1">Cell membrane</location>
        <topology evidence="1">Multi-pass membrane protein</topology>
    </subcellularLocation>
</comment>
<keyword evidence="6 7" id="KW-0472">Membrane</keyword>
<keyword evidence="5 7" id="KW-1133">Transmembrane helix</keyword>
<feature type="transmembrane region" description="Helical" evidence="7">
    <location>
        <begin position="112"/>
        <end position="132"/>
    </location>
</feature>
<dbReference type="GO" id="GO:0016776">
    <property type="term" value="F:phosphotransferase activity, phosphate group as acceptor"/>
    <property type="evidence" value="ECO:0007669"/>
    <property type="project" value="TreeGrafter"/>
</dbReference>
<dbReference type="SUPFAM" id="SSF53649">
    <property type="entry name" value="Alkaline phosphatase-like"/>
    <property type="match status" value="1"/>
</dbReference>
<dbReference type="AlphaFoldDB" id="S3NN77"/>
<accession>S3NN77</accession>
<evidence type="ECO:0000256" key="2">
    <source>
        <dbReference type="ARBA" id="ARBA00022475"/>
    </source>
</evidence>
<dbReference type="STRING" id="632955.GCA_000829675_02890"/>